<comment type="caution">
    <text evidence="1">The sequence shown here is derived from an EMBL/GenBank/DDBJ whole genome shotgun (WGS) entry which is preliminary data.</text>
</comment>
<sequence>MTLKTIRRECKSHQENWIILKIYEWLGNFKLANHKAKEERK</sequence>
<dbReference type="AlphaFoldDB" id="A0A8S1VW10"/>
<reference evidence="1" key="1">
    <citation type="submission" date="2021-01" db="EMBL/GenBank/DDBJ databases">
        <authorList>
            <consortium name="Genoscope - CEA"/>
            <person name="William W."/>
        </authorList>
    </citation>
    <scope>NUCLEOTIDE SEQUENCE</scope>
</reference>
<gene>
    <name evidence="1" type="ORF">POCTA_138.1.T0740111</name>
</gene>
<protein>
    <submittedName>
        <fullName evidence="1">Uncharacterized protein</fullName>
    </submittedName>
</protein>
<evidence type="ECO:0000313" key="2">
    <source>
        <dbReference type="Proteomes" id="UP000683925"/>
    </source>
</evidence>
<keyword evidence="2" id="KW-1185">Reference proteome</keyword>
<name>A0A8S1VW10_PAROT</name>
<accession>A0A8S1VW10</accession>
<dbReference type="EMBL" id="CAJJDP010000073">
    <property type="protein sequence ID" value="CAD8180032.1"/>
    <property type="molecule type" value="Genomic_DNA"/>
</dbReference>
<organism evidence="1 2">
    <name type="scientific">Paramecium octaurelia</name>
    <dbReference type="NCBI Taxonomy" id="43137"/>
    <lineage>
        <taxon>Eukaryota</taxon>
        <taxon>Sar</taxon>
        <taxon>Alveolata</taxon>
        <taxon>Ciliophora</taxon>
        <taxon>Intramacronucleata</taxon>
        <taxon>Oligohymenophorea</taxon>
        <taxon>Peniculida</taxon>
        <taxon>Parameciidae</taxon>
        <taxon>Paramecium</taxon>
    </lineage>
</organism>
<dbReference type="Proteomes" id="UP000683925">
    <property type="component" value="Unassembled WGS sequence"/>
</dbReference>
<evidence type="ECO:0000313" key="1">
    <source>
        <dbReference type="EMBL" id="CAD8180032.1"/>
    </source>
</evidence>
<proteinExistence type="predicted"/>